<gene>
    <name evidence="1" type="ORF">E2C01_017483</name>
</gene>
<proteinExistence type="predicted"/>
<name>A0A5B7DRU8_PORTR</name>
<evidence type="ECO:0000313" key="1">
    <source>
        <dbReference type="EMBL" id="MPC24402.1"/>
    </source>
</evidence>
<organism evidence="1 2">
    <name type="scientific">Portunus trituberculatus</name>
    <name type="common">Swimming crab</name>
    <name type="synonym">Neptunus trituberculatus</name>
    <dbReference type="NCBI Taxonomy" id="210409"/>
    <lineage>
        <taxon>Eukaryota</taxon>
        <taxon>Metazoa</taxon>
        <taxon>Ecdysozoa</taxon>
        <taxon>Arthropoda</taxon>
        <taxon>Crustacea</taxon>
        <taxon>Multicrustacea</taxon>
        <taxon>Malacostraca</taxon>
        <taxon>Eumalacostraca</taxon>
        <taxon>Eucarida</taxon>
        <taxon>Decapoda</taxon>
        <taxon>Pleocyemata</taxon>
        <taxon>Brachyura</taxon>
        <taxon>Eubrachyura</taxon>
        <taxon>Portunoidea</taxon>
        <taxon>Portunidae</taxon>
        <taxon>Portuninae</taxon>
        <taxon>Portunus</taxon>
    </lineage>
</organism>
<reference evidence="1 2" key="1">
    <citation type="submission" date="2019-05" db="EMBL/GenBank/DDBJ databases">
        <title>Another draft genome of Portunus trituberculatus and its Hox gene families provides insights of decapod evolution.</title>
        <authorList>
            <person name="Jeong J.-H."/>
            <person name="Song I."/>
            <person name="Kim S."/>
            <person name="Choi T."/>
            <person name="Kim D."/>
            <person name="Ryu S."/>
            <person name="Kim W."/>
        </authorList>
    </citation>
    <scope>NUCLEOTIDE SEQUENCE [LARGE SCALE GENOMIC DNA]</scope>
    <source>
        <tissue evidence="1">Muscle</tissue>
    </source>
</reference>
<sequence length="29" mass="3332">MVEGVKTMNHCMGQLIFRDNMVVYRSQSG</sequence>
<dbReference type="AlphaFoldDB" id="A0A5B7DRU8"/>
<evidence type="ECO:0000313" key="2">
    <source>
        <dbReference type="Proteomes" id="UP000324222"/>
    </source>
</evidence>
<dbReference type="Proteomes" id="UP000324222">
    <property type="component" value="Unassembled WGS sequence"/>
</dbReference>
<dbReference type="EMBL" id="VSRR010001325">
    <property type="protein sequence ID" value="MPC24402.1"/>
    <property type="molecule type" value="Genomic_DNA"/>
</dbReference>
<accession>A0A5B7DRU8</accession>
<protein>
    <submittedName>
        <fullName evidence="1">Uncharacterized protein</fullName>
    </submittedName>
</protein>
<keyword evidence="2" id="KW-1185">Reference proteome</keyword>
<comment type="caution">
    <text evidence="1">The sequence shown here is derived from an EMBL/GenBank/DDBJ whole genome shotgun (WGS) entry which is preliminary data.</text>
</comment>